<evidence type="ECO:0000256" key="1">
    <source>
        <dbReference type="SAM" id="MobiDB-lite"/>
    </source>
</evidence>
<proteinExistence type="predicted"/>
<sequence>MGLVCVLLCREYASTMRSVDVANSWPFDEAAGEETVKSLLPPINVKKFTWWLDQLAESATTNNINVVGMSENKKKTKAAPPKKRSIVEIFAAAPPVERAASEAEEEEEEGFDEDASFIKWGPKGKRNDKRKKIISKKSDANAIFKKIKKLK</sequence>
<feature type="non-terminal residue" evidence="2">
    <location>
        <position position="151"/>
    </location>
</feature>
<organism evidence="2 3">
    <name type="scientific">Erythranthe guttata</name>
    <name type="common">Yellow monkey flower</name>
    <name type="synonym">Mimulus guttatus</name>
    <dbReference type="NCBI Taxonomy" id="4155"/>
    <lineage>
        <taxon>Eukaryota</taxon>
        <taxon>Viridiplantae</taxon>
        <taxon>Streptophyta</taxon>
        <taxon>Embryophyta</taxon>
        <taxon>Tracheophyta</taxon>
        <taxon>Spermatophyta</taxon>
        <taxon>Magnoliopsida</taxon>
        <taxon>eudicotyledons</taxon>
        <taxon>Gunneridae</taxon>
        <taxon>Pentapetalae</taxon>
        <taxon>asterids</taxon>
        <taxon>lamiids</taxon>
        <taxon>Lamiales</taxon>
        <taxon>Phrymaceae</taxon>
        <taxon>Erythranthe</taxon>
    </lineage>
</organism>
<protein>
    <submittedName>
        <fullName evidence="2">Uncharacterized protein</fullName>
    </submittedName>
</protein>
<dbReference type="Proteomes" id="UP000030748">
    <property type="component" value="Unassembled WGS sequence"/>
</dbReference>
<evidence type="ECO:0000313" key="3">
    <source>
        <dbReference type="Proteomes" id="UP000030748"/>
    </source>
</evidence>
<feature type="compositionally biased region" description="Acidic residues" evidence="1">
    <location>
        <begin position="102"/>
        <end position="115"/>
    </location>
</feature>
<gene>
    <name evidence="2" type="ORF">MIMGU_mgv1a0200172mg</name>
</gene>
<feature type="compositionally biased region" description="Basic residues" evidence="1">
    <location>
        <begin position="122"/>
        <end position="132"/>
    </location>
</feature>
<keyword evidence="3" id="KW-1185">Reference proteome</keyword>
<dbReference type="AlphaFoldDB" id="A0A022QT19"/>
<dbReference type="PANTHER" id="PTHR36892">
    <property type="entry name" value="OS01G0201800 PROTEIN"/>
    <property type="match status" value="1"/>
</dbReference>
<evidence type="ECO:0000313" key="2">
    <source>
        <dbReference type="EMBL" id="EYU30734.1"/>
    </source>
</evidence>
<accession>A0A022QT19</accession>
<name>A0A022QT19_ERYGU</name>
<dbReference type="PANTHER" id="PTHR36892:SF1">
    <property type="entry name" value="OS05G0518200 PROTEIN"/>
    <property type="match status" value="1"/>
</dbReference>
<feature type="region of interest" description="Disordered" evidence="1">
    <location>
        <begin position="98"/>
        <end position="132"/>
    </location>
</feature>
<reference evidence="2 3" key="1">
    <citation type="journal article" date="2013" name="Proc. Natl. Acad. Sci. U.S.A.">
        <title>Fine-scale variation in meiotic recombination in Mimulus inferred from population shotgun sequencing.</title>
        <authorList>
            <person name="Hellsten U."/>
            <person name="Wright K.M."/>
            <person name="Jenkins J."/>
            <person name="Shu S."/>
            <person name="Yuan Y."/>
            <person name="Wessler S.R."/>
            <person name="Schmutz J."/>
            <person name="Willis J.H."/>
            <person name="Rokhsar D.S."/>
        </authorList>
    </citation>
    <scope>NUCLEOTIDE SEQUENCE [LARGE SCALE GENOMIC DNA]</scope>
    <source>
        <strain evidence="3">cv. DUN x IM62</strain>
    </source>
</reference>
<dbReference type="EMBL" id="KI631018">
    <property type="protein sequence ID" value="EYU30734.1"/>
    <property type="molecule type" value="Genomic_DNA"/>
</dbReference>